<dbReference type="SUPFAM" id="SSF49899">
    <property type="entry name" value="Concanavalin A-like lectins/glucanases"/>
    <property type="match status" value="1"/>
</dbReference>
<dbReference type="PROSITE" id="PS50948">
    <property type="entry name" value="PAN"/>
    <property type="match status" value="1"/>
</dbReference>
<reference evidence="5 6" key="1">
    <citation type="journal article" date="2018" name="Sci. Rep.">
        <title>Comparative analysis of the Pocillopora damicornis genome highlights role of immune system in coral evolution.</title>
        <authorList>
            <person name="Cunning R."/>
            <person name="Bay R.A."/>
            <person name="Gillette P."/>
            <person name="Baker A.C."/>
            <person name="Traylor-Knowles N."/>
        </authorList>
    </citation>
    <scope>NUCLEOTIDE SEQUENCE [LARGE SCALE GENOMIC DNA]</scope>
    <source>
        <strain evidence="5">RSMAS</strain>
        <tissue evidence="5">Whole animal</tissue>
    </source>
</reference>
<accession>A0A3M6TRU4</accession>
<dbReference type="SMART" id="SM00034">
    <property type="entry name" value="CLECT"/>
    <property type="match status" value="1"/>
</dbReference>
<evidence type="ECO:0000259" key="4">
    <source>
        <dbReference type="PROSITE" id="PS50948"/>
    </source>
</evidence>
<keyword evidence="1" id="KW-1015">Disulfide bond</keyword>
<evidence type="ECO:0000256" key="2">
    <source>
        <dbReference type="SAM" id="SignalP"/>
    </source>
</evidence>
<dbReference type="Pfam" id="PF00024">
    <property type="entry name" value="PAN_1"/>
    <property type="match status" value="1"/>
</dbReference>
<dbReference type="OrthoDB" id="441660at2759"/>
<dbReference type="PANTHER" id="PTHR22991">
    <property type="entry name" value="PROTEIN CBG13490"/>
    <property type="match status" value="1"/>
</dbReference>
<dbReference type="SMART" id="SM00473">
    <property type="entry name" value="PAN_AP"/>
    <property type="match status" value="1"/>
</dbReference>
<feature type="signal peptide" evidence="2">
    <location>
        <begin position="1"/>
        <end position="19"/>
    </location>
</feature>
<dbReference type="InterPro" id="IPR016187">
    <property type="entry name" value="CTDL_fold"/>
</dbReference>
<dbReference type="Pfam" id="PF13385">
    <property type="entry name" value="Laminin_G_3"/>
    <property type="match status" value="1"/>
</dbReference>
<dbReference type="InterPro" id="IPR050976">
    <property type="entry name" value="Snaclec"/>
</dbReference>
<keyword evidence="6" id="KW-1185">Reference proteome</keyword>
<dbReference type="InterPro" id="IPR003609">
    <property type="entry name" value="Pan_app"/>
</dbReference>
<gene>
    <name evidence="5" type="ORF">pdam_00015044</name>
</gene>
<feature type="domain" description="Apple" evidence="4">
    <location>
        <begin position="406"/>
        <end position="487"/>
    </location>
</feature>
<dbReference type="Pfam" id="PF00059">
    <property type="entry name" value="Lectin_C"/>
    <property type="match status" value="1"/>
</dbReference>
<dbReference type="InterPro" id="IPR001304">
    <property type="entry name" value="C-type_lectin-like"/>
</dbReference>
<dbReference type="InterPro" id="IPR013320">
    <property type="entry name" value="ConA-like_dom_sf"/>
</dbReference>
<dbReference type="Proteomes" id="UP000275408">
    <property type="component" value="Unassembled WGS sequence"/>
</dbReference>
<proteinExistence type="predicted"/>
<dbReference type="Gene3D" id="2.60.120.200">
    <property type="match status" value="1"/>
</dbReference>
<dbReference type="InterPro" id="IPR016186">
    <property type="entry name" value="C-type_lectin-like/link_sf"/>
</dbReference>
<dbReference type="Gene3D" id="3.10.100.10">
    <property type="entry name" value="Mannose-Binding Protein A, subunit A"/>
    <property type="match status" value="1"/>
</dbReference>
<comment type="caution">
    <text evidence="5">The sequence shown here is derived from an EMBL/GenBank/DDBJ whole genome shotgun (WGS) entry which is preliminary data.</text>
</comment>
<organism evidence="5 6">
    <name type="scientific">Pocillopora damicornis</name>
    <name type="common">Cauliflower coral</name>
    <name type="synonym">Millepora damicornis</name>
    <dbReference type="NCBI Taxonomy" id="46731"/>
    <lineage>
        <taxon>Eukaryota</taxon>
        <taxon>Metazoa</taxon>
        <taxon>Cnidaria</taxon>
        <taxon>Anthozoa</taxon>
        <taxon>Hexacorallia</taxon>
        <taxon>Scleractinia</taxon>
        <taxon>Astrocoeniina</taxon>
        <taxon>Pocilloporidae</taxon>
        <taxon>Pocillopora</taxon>
    </lineage>
</organism>
<dbReference type="PROSITE" id="PS50041">
    <property type="entry name" value="C_TYPE_LECTIN_2"/>
    <property type="match status" value="1"/>
</dbReference>
<feature type="chain" id="PRO_5018327716" description="C-type lectin domain-containing protein" evidence="2">
    <location>
        <begin position="20"/>
        <end position="487"/>
    </location>
</feature>
<dbReference type="PANTHER" id="PTHR22991:SF40">
    <property type="entry name" value="PROTEIN CBG13490"/>
    <property type="match status" value="1"/>
</dbReference>
<dbReference type="SUPFAM" id="SSF56436">
    <property type="entry name" value="C-type lectin-like"/>
    <property type="match status" value="1"/>
</dbReference>
<dbReference type="EMBL" id="RCHS01003053">
    <property type="protein sequence ID" value="RMX44059.1"/>
    <property type="molecule type" value="Genomic_DNA"/>
</dbReference>
<protein>
    <recommendedName>
        <fullName evidence="7">C-type lectin domain-containing protein</fullName>
    </recommendedName>
</protein>
<dbReference type="AlphaFoldDB" id="A0A3M6TRU4"/>
<evidence type="ECO:0000313" key="6">
    <source>
        <dbReference type="Proteomes" id="UP000275408"/>
    </source>
</evidence>
<evidence type="ECO:0008006" key="7">
    <source>
        <dbReference type="Google" id="ProtNLM"/>
    </source>
</evidence>
<feature type="domain" description="C-type lectin" evidence="3">
    <location>
        <begin position="278"/>
        <end position="392"/>
    </location>
</feature>
<evidence type="ECO:0000259" key="3">
    <source>
        <dbReference type="PROSITE" id="PS50041"/>
    </source>
</evidence>
<keyword evidence="2" id="KW-0732">Signal</keyword>
<evidence type="ECO:0000256" key="1">
    <source>
        <dbReference type="ARBA" id="ARBA00023157"/>
    </source>
</evidence>
<name>A0A3M6TRU4_POCDA</name>
<dbReference type="CDD" id="cd00037">
    <property type="entry name" value="CLECT"/>
    <property type="match status" value="1"/>
</dbReference>
<sequence length="487" mass="55723">MNKMTILLLWKIIIIQVVGLFTATQAWYPGSDHYWPLNEIRYNQVYDHRYFNGWWNGYIRGNAEITWSSPQIGLDLYGPDTWIDFGARYNSCYVDVKYCNQTGFSVAFWVAFQESSTSHGLIEFGSGDCGLSFARTPENEINATIKSMELNTTWSLQSVNASVRHGMWHHLALTWNASGEAHLFINGTRLNNVTKLTISHVSCSHSNCTCDWSMKAGNVPTFRNSSTQSYPSLLLARLVLWHYAVNNETVLDSSRGVQGLFLSNRGCYGGWIANLQFCYYIPPNSEKTWYEARESCVKKYRGNLVSIGSLEEDNFLEDVLLQTGNVPSCMYIGLQTGRVGLTPSWVDGNFWNFSKLSTKYDLENSTDLCAYRGSDGLWHLSNCSKKCRFICKRYRGGLFKNAEFRCRERRYNRQLVGHRLSIRWVLNELDCAMDCLIYGSTCASYNYKQNDSSSSKQNICELNDANQHKNPASLIYSRGFQYCERVS</sequence>
<evidence type="ECO:0000313" key="5">
    <source>
        <dbReference type="EMBL" id="RMX44059.1"/>
    </source>
</evidence>